<comment type="caution">
    <text evidence="2">The sequence shown here is derived from an EMBL/GenBank/DDBJ whole genome shotgun (WGS) entry which is preliminary data.</text>
</comment>
<accession>A0A5J4RZS6</accession>
<dbReference type="AlphaFoldDB" id="A0A5J4RZS6"/>
<evidence type="ECO:0000259" key="1">
    <source>
        <dbReference type="Pfam" id="PF09603"/>
    </source>
</evidence>
<dbReference type="Gene3D" id="2.60.40.2630">
    <property type="match status" value="1"/>
</dbReference>
<dbReference type="CDD" id="cd13120">
    <property type="entry name" value="BF2867_like_N"/>
    <property type="match status" value="1"/>
</dbReference>
<dbReference type="NCBIfam" id="TIGR02145">
    <property type="entry name" value="Fib_succ_major"/>
    <property type="match status" value="1"/>
</dbReference>
<dbReference type="Pfam" id="PF09603">
    <property type="entry name" value="Fib_succ_major"/>
    <property type="match status" value="1"/>
</dbReference>
<gene>
    <name evidence="2" type="ORF">EZS27_013474</name>
</gene>
<proteinExistence type="predicted"/>
<name>A0A5J4RZS6_9ZZZZ</name>
<dbReference type="InterPro" id="IPR011871">
    <property type="entry name" value="Fib_succ_major"/>
</dbReference>
<dbReference type="EMBL" id="SNRY01000609">
    <property type="protein sequence ID" value="KAA6338523.1"/>
    <property type="molecule type" value="Genomic_DNA"/>
</dbReference>
<evidence type="ECO:0000313" key="2">
    <source>
        <dbReference type="EMBL" id="KAA6338523.1"/>
    </source>
</evidence>
<dbReference type="Pfam" id="PF13149">
    <property type="entry name" value="Mfa_like_1"/>
    <property type="match status" value="1"/>
</dbReference>
<dbReference type="InterPro" id="IPR025049">
    <property type="entry name" value="Mfa-like_1"/>
</dbReference>
<protein>
    <recommendedName>
        <fullName evidence="1">Fibrobacter succinogenes major paralogous domain-containing protein</fullName>
    </recommendedName>
</protein>
<dbReference type="InterPro" id="IPR042278">
    <property type="entry name" value="Mfa-like_1_N"/>
</dbReference>
<dbReference type="Gene3D" id="2.60.40.2620">
    <property type="entry name" value="Fimbrillin-like"/>
    <property type="match status" value="1"/>
</dbReference>
<sequence>MNNLKKFRAIIGISFFTFVCVSCINNIEKKEQEQDTSNIPILLTPKIQISHTRVADNSFERNDAIGLYVITPPETLDGNRYVNNMKFVCSASSEFVPESPVFYPEGSSLCDFIAYYPYNNTGIGAGETSFEVNVQRDQSSADAFSLSDFLVAESRGLSSSNEHVDLIFQHKLSCFNIHIKAGDGFTVNELLGLSPIVRITNTNTQAVYDFATGLFVDQNILAEINLNGEWEIDGEMLSGKRAIIIPQTLPSSNVLMEVEISGISYDCRLTEDFTVESGSFNDFILTVSPDHEQVSTDIVTSIDNWGERHSYNLDAVGVSHGIFIPGLTFKESSVYQVTNNGRQVAEICKEYLRMEEVDFQAVVVYPMKEGKPDVSNGLVVRVIGNDGNVHGGKLSWNVDTHTPAYMNGNHAPVDYIYVTSSGEIITARNSDVLQLRVQPYTLVDNRNNKEATVYPIVKIGLQYWMGENLRTSRYIDGSSIELGEDGLDTSLGQLHWIKEDSYYYNLAAVNSGKLSPTGWKIANDDSWTTLYSYVGGNVAILKSVSGWQGSLSTNLSGFNAFPVGLYNKTNLYAGKYVAFWSMKNDDPNTVSKSIMLKFDSDQLEESANVKDLGLCIRCLRL</sequence>
<organism evidence="2">
    <name type="scientific">termite gut metagenome</name>
    <dbReference type="NCBI Taxonomy" id="433724"/>
    <lineage>
        <taxon>unclassified sequences</taxon>
        <taxon>metagenomes</taxon>
        <taxon>organismal metagenomes</taxon>
    </lineage>
</organism>
<reference evidence="2" key="1">
    <citation type="submission" date="2019-03" db="EMBL/GenBank/DDBJ databases">
        <title>Single cell metagenomics reveals metabolic interactions within the superorganism composed of flagellate Streblomastix strix and complex community of Bacteroidetes bacteria on its surface.</title>
        <authorList>
            <person name="Treitli S.C."/>
            <person name="Kolisko M."/>
            <person name="Husnik F."/>
            <person name="Keeling P."/>
            <person name="Hampl V."/>
        </authorList>
    </citation>
    <scope>NUCLEOTIDE SEQUENCE</scope>
    <source>
        <strain evidence="2">STM</strain>
    </source>
</reference>
<feature type="domain" description="Fibrobacter succinogenes major paralogous" evidence="1">
    <location>
        <begin position="457"/>
        <end position="620"/>
    </location>
</feature>
<dbReference type="CDD" id="cd13121">
    <property type="entry name" value="BF2867_like_C"/>
    <property type="match status" value="1"/>
</dbReference>